<accession>A0A1I1HHJ7</accession>
<dbReference type="OrthoDB" id="212459at2"/>
<name>A0A1I1HHJ7_9CLOT</name>
<dbReference type="InterPro" id="IPR051448">
    <property type="entry name" value="CdaR-like_regulators"/>
</dbReference>
<dbReference type="Gene3D" id="1.10.10.2840">
    <property type="entry name" value="PucR C-terminal helix-turn-helix domain"/>
    <property type="match status" value="1"/>
</dbReference>
<dbReference type="InterPro" id="IPR042070">
    <property type="entry name" value="PucR_C-HTH_sf"/>
</dbReference>
<protein>
    <submittedName>
        <fullName evidence="2">PucR C-terminal helix-turn-helix domain-containing protein</fullName>
    </submittedName>
</protein>
<gene>
    <name evidence="2" type="ORF">SAMN05421842_101240</name>
</gene>
<dbReference type="PANTHER" id="PTHR33744">
    <property type="entry name" value="CARBOHYDRATE DIACID REGULATOR"/>
    <property type="match status" value="1"/>
</dbReference>
<dbReference type="RefSeq" id="WP_090087982.1">
    <property type="nucleotide sequence ID" value="NZ_FOMG01000001.1"/>
</dbReference>
<dbReference type="Pfam" id="PF13556">
    <property type="entry name" value="HTH_30"/>
    <property type="match status" value="1"/>
</dbReference>
<dbReference type="PANTHER" id="PTHR33744:SF1">
    <property type="entry name" value="DNA-BINDING TRANSCRIPTIONAL ACTIVATOR ADER"/>
    <property type="match status" value="1"/>
</dbReference>
<dbReference type="STRING" id="119641.SAMN05421842_101240"/>
<dbReference type="AlphaFoldDB" id="A0A1I1HHJ7"/>
<evidence type="ECO:0000313" key="3">
    <source>
        <dbReference type="Proteomes" id="UP000199263"/>
    </source>
</evidence>
<organism evidence="2 3">
    <name type="scientific">Clostridium uliginosum</name>
    <dbReference type="NCBI Taxonomy" id="119641"/>
    <lineage>
        <taxon>Bacteria</taxon>
        <taxon>Bacillati</taxon>
        <taxon>Bacillota</taxon>
        <taxon>Clostridia</taxon>
        <taxon>Eubacteriales</taxon>
        <taxon>Clostridiaceae</taxon>
        <taxon>Clostridium</taxon>
    </lineage>
</organism>
<proteinExistence type="predicted"/>
<dbReference type="EMBL" id="FOMG01000001">
    <property type="protein sequence ID" value="SFC20953.1"/>
    <property type="molecule type" value="Genomic_DNA"/>
</dbReference>
<dbReference type="InterPro" id="IPR025736">
    <property type="entry name" value="PucR_C-HTH_dom"/>
</dbReference>
<evidence type="ECO:0000259" key="1">
    <source>
        <dbReference type="Pfam" id="PF13556"/>
    </source>
</evidence>
<feature type="domain" description="PucR C-terminal helix-turn-helix" evidence="1">
    <location>
        <begin position="450"/>
        <end position="508"/>
    </location>
</feature>
<sequence>MSITFKRFIEHFKGKTENVYLDRNNEDIKFDDAKLITQNQIDYCENFIYICKTSMLQEKIRNKENISLILINDNKTCIENFFRKSANIIEIKENEDIFQIYNEIREIFYEDIQIANDSAILLKASILENGIDNIVTLASNILKNPIIVIDSSFKILTYSNKEDILDPYWRKNITKRYCSYEFIVGFKNMKRKNKNIKDDEPYEFTCTESSILKLISGVKVNNKHIASVIVLECKKKFSPRDKEILALTSRIIAQEMKKNSFYRNANDVGYEGLICDILDGILVNKEDIKERIKSANIKFSKNLSVFAFNISNYNYKNKYLGYLTDNFNYTFPIKDPIYYNDKVIIIEETGAFTNSTKVDKKIKDFLISNNIYVGISKEFSDISEAKKYYIQAVKALDIGKILNSKNNSTFYSLIQLYDLLGSYNTLDYKDFYSPHLIKLKQYDNKKHTDLYKTLFIYLKNNQSMEKTSEELFIHRNTTRYRIKRIVELVNIDFSNIEEVLNIYMSYKITDYLKKTSSMF</sequence>
<dbReference type="InterPro" id="IPR029016">
    <property type="entry name" value="GAF-like_dom_sf"/>
</dbReference>
<reference evidence="2 3" key="1">
    <citation type="submission" date="2016-10" db="EMBL/GenBank/DDBJ databases">
        <authorList>
            <person name="de Groot N.N."/>
        </authorList>
    </citation>
    <scope>NUCLEOTIDE SEQUENCE [LARGE SCALE GENOMIC DNA]</scope>
    <source>
        <strain evidence="2 3">DSM 12992</strain>
    </source>
</reference>
<dbReference type="Proteomes" id="UP000199263">
    <property type="component" value="Unassembled WGS sequence"/>
</dbReference>
<keyword evidence="3" id="KW-1185">Reference proteome</keyword>
<evidence type="ECO:0000313" key="2">
    <source>
        <dbReference type="EMBL" id="SFC20953.1"/>
    </source>
</evidence>
<dbReference type="Gene3D" id="3.30.450.40">
    <property type="match status" value="1"/>
</dbReference>